<evidence type="ECO:0000313" key="2">
    <source>
        <dbReference type="EMBL" id="KAG7505800.1"/>
    </source>
</evidence>
<accession>A0AAV6RN90</accession>
<name>A0AAV6RN90_SOLSE</name>
<gene>
    <name evidence="2" type="ORF">JOB18_040453</name>
</gene>
<feature type="region of interest" description="Disordered" evidence="1">
    <location>
        <begin position="1"/>
        <end position="48"/>
    </location>
</feature>
<dbReference type="Proteomes" id="UP000693946">
    <property type="component" value="Linkage Group LG19"/>
</dbReference>
<organism evidence="2 3">
    <name type="scientific">Solea senegalensis</name>
    <name type="common">Senegalese sole</name>
    <dbReference type="NCBI Taxonomy" id="28829"/>
    <lineage>
        <taxon>Eukaryota</taxon>
        <taxon>Metazoa</taxon>
        <taxon>Chordata</taxon>
        <taxon>Craniata</taxon>
        <taxon>Vertebrata</taxon>
        <taxon>Euteleostomi</taxon>
        <taxon>Actinopterygii</taxon>
        <taxon>Neopterygii</taxon>
        <taxon>Teleostei</taxon>
        <taxon>Neoteleostei</taxon>
        <taxon>Acanthomorphata</taxon>
        <taxon>Carangaria</taxon>
        <taxon>Pleuronectiformes</taxon>
        <taxon>Pleuronectoidei</taxon>
        <taxon>Soleidae</taxon>
        <taxon>Solea</taxon>
    </lineage>
</organism>
<protein>
    <submittedName>
        <fullName evidence="2">Uncharacterized protein</fullName>
    </submittedName>
</protein>
<feature type="compositionally biased region" description="Basic and acidic residues" evidence="1">
    <location>
        <begin position="9"/>
        <end position="21"/>
    </location>
</feature>
<evidence type="ECO:0000313" key="3">
    <source>
        <dbReference type="Proteomes" id="UP000693946"/>
    </source>
</evidence>
<dbReference type="EMBL" id="JAGKHQ010000011">
    <property type="protein sequence ID" value="KAG7505800.1"/>
    <property type="molecule type" value="Genomic_DNA"/>
</dbReference>
<sequence length="87" mass="9589">MNGGLPVEQRSDDADNGEKGTPEPFEGKCSSPSQFHIAQTPDVTRHTPNVISKMPQMTRLTLSVEQWLSFGKQPAANVAKRMDVFCN</sequence>
<reference evidence="2 3" key="1">
    <citation type="journal article" date="2021" name="Sci. Rep.">
        <title>Chromosome anchoring in Senegalese sole (Solea senegalensis) reveals sex-associated markers and genome rearrangements in flatfish.</title>
        <authorList>
            <person name="Guerrero-Cozar I."/>
            <person name="Gomez-Garrido J."/>
            <person name="Berbel C."/>
            <person name="Martinez-Blanch J.F."/>
            <person name="Alioto T."/>
            <person name="Claros M.G."/>
            <person name="Gagnaire P.A."/>
            <person name="Manchado M."/>
        </authorList>
    </citation>
    <scope>NUCLEOTIDE SEQUENCE [LARGE SCALE GENOMIC DNA]</scope>
    <source>
        <strain evidence="2">Sse05_10M</strain>
    </source>
</reference>
<comment type="caution">
    <text evidence="2">The sequence shown here is derived from an EMBL/GenBank/DDBJ whole genome shotgun (WGS) entry which is preliminary data.</text>
</comment>
<proteinExistence type="predicted"/>
<dbReference type="AlphaFoldDB" id="A0AAV6RN90"/>
<evidence type="ECO:0000256" key="1">
    <source>
        <dbReference type="SAM" id="MobiDB-lite"/>
    </source>
</evidence>
<keyword evidence="3" id="KW-1185">Reference proteome</keyword>